<dbReference type="Proteomes" id="UP000011087">
    <property type="component" value="Unassembled WGS sequence"/>
</dbReference>
<dbReference type="HOGENOM" id="CLU_3072741_0_0_1"/>
<dbReference type="AlphaFoldDB" id="L1K489"/>
<protein>
    <submittedName>
        <fullName evidence="2 3">Uncharacterized protein</fullName>
    </submittedName>
</protein>
<keyword evidence="4" id="KW-1185">Reference proteome</keyword>
<proteinExistence type="predicted"/>
<dbReference type="EnsemblProtists" id="EKX55265">
    <property type="protein sequence ID" value="EKX55265"/>
    <property type="gene ID" value="GUITHDRAFT_149744"/>
</dbReference>
<dbReference type="KEGG" id="gtt:GUITHDRAFT_149744"/>
<evidence type="ECO:0000313" key="4">
    <source>
        <dbReference type="Proteomes" id="UP000011087"/>
    </source>
</evidence>
<dbReference type="GeneID" id="17311937"/>
<evidence type="ECO:0000313" key="2">
    <source>
        <dbReference type="EMBL" id="EKX55265.1"/>
    </source>
</evidence>
<organism evidence="2">
    <name type="scientific">Guillardia theta (strain CCMP2712)</name>
    <name type="common">Cryptophyte</name>
    <dbReference type="NCBI Taxonomy" id="905079"/>
    <lineage>
        <taxon>Eukaryota</taxon>
        <taxon>Cryptophyceae</taxon>
        <taxon>Pyrenomonadales</taxon>
        <taxon>Geminigeraceae</taxon>
        <taxon>Guillardia</taxon>
    </lineage>
</organism>
<accession>L1K489</accession>
<reference evidence="4" key="2">
    <citation type="submission" date="2012-11" db="EMBL/GenBank/DDBJ databases">
        <authorList>
            <person name="Kuo A."/>
            <person name="Curtis B.A."/>
            <person name="Tanifuji G."/>
            <person name="Burki F."/>
            <person name="Gruber A."/>
            <person name="Irimia M."/>
            <person name="Maruyama S."/>
            <person name="Arias M.C."/>
            <person name="Ball S.G."/>
            <person name="Gile G.H."/>
            <person name="Hirakawa Y."/>
            <person name="Hopkins J.F."/>
            <person name="Rensing S.A."/>
            <person name="Schmutz J."/>
            <person name="Symeonidi A."/>
            <person name="Elias M."/>
            <person name="Eveleigh R.J."/>
            <person name="Herman E.K."/>
            <person name="Klute M.J."/>
            <person name="Nakayama T."/>
            <person name="Obornik M."/>
            <person name="Reyes-Prieto A."/>
            <person name="Armbrust E.V."/>
            <person name="Aves S.J."/>
            <person name="Beiko R.G."/>
            <person name="Coutinho P."/>
            <person name="Dacks J.B."/>
            <person name="Durnford D.G."/>
            <person name="Fast N.M."/>
            <person name="Green B.R."/>
            <person name="Grisdale C."/>
            <person name="Hempe F."/>
            <person name="Henrissat B."/>
            <person name="Hoppner M.P."/>
            <person name="Ishida K.-I."/>
            <person name="Kim E."/>
            <person name="Koreny L."/>
            <person name="Kroth P.G."/>
            <person name="Liu Y."/>
            <person name="Malik S.-B."/>
            <person name="Maier U.G."/>
            <person name="McRose D."/>
            <person name="Mock T."/>
            <person name="Neilson J.A."/>
            <person name="Onodera N.T."/>
            <person name="Poole A.M."/>
            <person name="Pritham E.J."/>
            <person name="Richards T.A."/>
            <person name="Rocap G."/>
            <person name="Roy S.W."/>
            <person name="Sarai C."/>
            <person name="Schaack S."/>
            <person name="Shirato S."/>
            <person name="Slamovits C.H."/>
            <person name="Spencer D.F."/>
            <person name="Suzuki S."/>
            <person name="Worden A.Z."/>
            <person name="Zauner S."/>
            <person name="Barry K."/>
            <person name="Bell C."/>
            <person name="Bharti A.K."/>
            <person name="Crow J.A."/>
            <person name="Grimwood J."/>
            <person name="Kramer R."/>
            <person name="Lindquist E."/>
            <person name="Lucas S."/>
            <person name="Salamov A."/>
            <person name="McFadden G.I."/>
            <person name="Lane C.E."/>
            <person name="Keeling P.J."/>
            <person name="Gray M.W."/>
            <person name="Grigoriev I.V."/>
            <person name="Archibald J.M."/>
        </authorList>
    </citation>
    <scope>NUCLEOTIDE SEQUENCE</scope>
    <source>
        <strain evidence="4">CCMP2712</strain>
    </source>
</reference>
<dbReference type="PaxDb" id="55529-EKX55265"/>
<dbReference type="EMBL" id="JH992965">
    <property type="protein sequence ID" value="EKX55265.1"/>
    <property type="molecule type" value="Genomic_DNA"/>
</dbReference>
<sequence length="53" mass="5852">MPGCNSNESKSDSEPAKTISSVDAEYDQFAEQNLAPPCKARYVKSLVQQISWC</sequence>
<feature type="region of interest" description="Disordered" evidence="1">
    <location>
        <begin position="1"/>
        <end position="22"/>
    </location>
</feature>
<dbReference type="RefSeq" id="XP_005842245.1">
    <property type="nucleotide sequence ID" value="XM_005842188.1"/>
</dbReference>
<reference evidence="2 4" key="1">
    <citation type="journal article" date="2012" name="Nature">
        <title>Algal genomes reveal evolutionary mosaicism and the fate of nucleomorphs.</title>
        <authorList>
            <consortium name="DOE Joint Genome Institute"/>
            <person name="Curtis B.A."/>
            <person name="Tanifuji G."/>
            <person name="Burki F."/>
            <person name="Gruber A."/>
            <person name="Irimia M."/>
            <person name="Maruyama S."/>
            <person name="Arias M.C."/>
            <person name="Ball S.G."/>
            <person name="Gile G.H."/>
            <person name="Hirakawa Y."/>
            <person name="Hopkins J.F."/>
            <person name="Kuo A."/>
            <person name="Rensing S.A."/>
            <person name="Schmutz J."/>
            <person name="Symeonidi A."/>
            <person name="Elias M."/>
            <person name="Eveleigh R.J."/>
            <person name="Herman E.K."/>
            <person name="Klute M.J."/>
            <person name="Nakayama T."/>
            <person name="Obornik M."/>
            <person name="Reyes-Prieto A."/>
            <person name="Armbrust E.V."/>
            <person name="Aves S.J."/>
            <person name="Beiko R.G."/>
            <person name="Coutinho P."/>
            <person name="Dacks J.B."/>
            <person name="Durnford D.G."/>
            <person name="Fast N.M."/>
            <person name="Green B.R."/>
            <person name="Grisdale C.J."/>
            <person name="Hempel F."/>
            <person name="Henrissat B."/>
            <person name="Hoppner M.P."/>
            <person name="Ishida K."/>
            <person name="Kim E."/>
            <person name="Koreny L."/>
            <person name="Kroth P.G."/>
            <person name="Liu Y."/>
            <person name="Malik S.B."/>
            <person name="Maier U.G."/>
            <person name="McRose D."/>
            <person name="Mock T."/>
            <person name="Neilson J.A."/>
            <person name="Onodera N.T."/>
            <person name="Poole A.M."/>
            <person name="Pritham E.J."/>
            <person name="Richards T.A."/>
            <person name="Rocap G."/>
            <person name="Roy S.W."/>
            <person name="Sarai C."/>
            <person name="Schaack S."/>
            <person name="Shirato S."/>
            <person name="Slamovits C.H."/>
            <person name="Spencer D.F."/>
            <person name="Suzuki S."/>
            <person name="Worden A.Z."/>
            <person name="Zauner S."/>
            <person name="Barry K."/>
            <person name="Bell C."/>
            <person name="Bharti A.K."/>
            <person name="Crow J.A."/>
            <person name="Grimwood J."/>
            <person name="Kramer R."/>
            <person name="Lindquist E."/>
            <person name="Lucas S."/>
            <person name="Salamov A."/>
            <person name="McFadden G.I."/>
            <person name="Lane C.E."/>
            <person name="Keeling P.J."/>
            <person name="Gray M.W."/>
            <person name="Grigoriev I.V."/>
            <person name="Archibald J.M."/>
        </authorList>
    </citation>
    <scope>NUCLEOTIDE SEQUENCE</scope>
    <source>
        <strain evidence="2 4">CCMP2712</strain>
    </source>
</reference>
<reference evidence="3" key="3">
    <citation type="submission" date="2016-03" db="UniProtKB">
        <authorList>
            <consortium name="EnsemblProtists"/>
        </authorList>
    </citation>
    <scope>IDENTIFICATION</scope>
</reference>
<evidence type="ECO:0000313" key="3">
    <source>
        <dbReference type="EnsemblProtists" id="EKX55265"/>
    </source>
</evidence>
<evidence type="ECO:0000256" key="1">
    <source>
        <dbReference type="SAM" id="MobiDB-lite"/>
    </source>
</evidence>
<gene>
    <name evidence="2" type="ORF">GUITHDRAFT_149744</name>
</gene>
<name>L1K489_GUITC</name>